<keyword evidence="3" id="KW-1185">Reference proteome</keyword>
<dbReference type="Proteomes" id="UP000066737">
    <property type="component" value="Chromosome I"/>
</dbReference>
<organism evidence="2 3">
    <name type="scientific">Halobacterium hubeiense</name>
    <dbReference type="NCBI Taxonomy" id="1407499"/>
    <lineage>
        <taxon>Archaea</taxon>
        <taxon>Methanobacteriati</taxon>
        <taxon>Methanobacteriota</taxon>
        <taxon>Stenosarchaea group</taxon>
        <taxon>Halobacteria</taxon>
        <taxon>Halobacteriales</taxon>
        <taxon>Halobacteriaceae</taxon>
        <taxon>Halobacterium</taxon>
    </lineage>
</organism>
<keyword evidence="2" id="KW-0808">Transferase</keyword>
<protein>
    <submittedName>
        <fullName evidence="2">GNAT family acetyltransferase</fullName>
        <ecNumber evidence="2">2.3.1.-</ecNumber>
    </submittedName>
</protein>
<dbReference type="InterPro" id="IPR000182">
    <property type="entry name" value="GNAT_dom"/>
</dbReference>
<dbReference type="SUPFAM" id="SSF55729">
    <property type="entry name" value="Acyl-CoA N-acyltransferases (Nat)"/>
    <property type="match status" value="1"/>
</dbReference>
<gene>
    <name evidence="2" type="ORF">HHUB_3368</name>
</gene>
<keyword evidence="2" id="KW-0012">Acyltransferase</keyword>
<dbReference type="EC" id="2.3.1.-" evidence="2"/>
<dbReference type="RefSeq" id="WP_059057718.1">
    <property type="nucleotide sequence ID" value="NZ_CEML01000001.1"/>
</dbReference>
<sequence length="179" mass="20182">MPGRPFLEGDAVDLCAVAEDDLEFLRETLNDPAVWPSLSARTPLTEKQEREWYEEHASDDNGNVNFVVAVDDQPIGSVGVHGVDDVNGSAEVGIFLGEQFWGNGYGTEAGRLVTEYAFAQHRRHRVVARVFEGNDASARIWEKLGFELEGTHRDEVFVDGEYRDVRYYSVLEDEWNGEN</sequence>
<dbReference type="KEGG" id="hhb:Hhub_3368"/>
<dbReference type="GO" id="GO:0016747">
    <property type="term" value="F:acyltransferase activity, transferring groups other than amino-acyl groups"/>
    <property type="evidence" value="ECO:0007669"/>
    <property type="project" value="InterPro"/>
</dbReference>
<dbReference type="PANTHER" id="PTHR43328">
    <property type="entry name" value="ACETYLTRANSFERASE-RELATED"/>
    <property type="match status" value="1"/>
</dbReference>
<dbReference type="GeneID" id="91108046"/>
<dbReference type="OrthoDB" id="120213at2157"/>
<feature type="domain" description="N-acetyltransferase" evidence="1">
    <location>
        <begin position="12"/>
        <end position="169"/>
    </location>
</feature>
<dbReference type="PANTHER" id="PTHR43328:SF1">
    <property type="entry name" value="N-ACETYLTRANSFERASE DOMAIN-CONTAINING PROTEIN"/>
    <property type="match status" value="1"/>
</dbReference>
<dbReference type="Gene3D" id="3.40.630.30">
    <property type="match status" value="1"/>
</dbReference>
<dbReference type="AlphaFoldDB" id="A0A0U5H856"/>
<dbReference type="STRING" id="1407499.HHUB_3368"/>
<evidence type="ECO:0000259" key="1">
    <source>
        <dbReference type="PROSITE" id="PS51186"/>
    </source>
</evidence>
<reference evidence="3" key="1">
    <citation type="journal article" date="2016" name="Environ. Microbiol.">
        <title>The complete genome of a viable archaeum isolated from 123-million-year-old rock salt.</title>
        <authorList>
            <person name="Jaakkola S.T."/>
            <person name="Pfeiffer F."/>
            <person name="Ravantti J.J."/>
            <person name="Guo Q."/>
            <person name="Liu Y."/>
            <person name="Chen X."/>
            <person name="Ma H."/>
            <person name="Yang C."/>
            <person name="Oksanen H.M."/>
            <person name="Bamford D.H."/>
        </authorList>
    </citation>
    <scope>NUCLEOTIDE SEQUENCE</scope>
    <source>
        <strain evidence="3">JI20-1</strain>
    </source>
</reference>
<evidence type="ECO:0000313" key="2">
    <source>
        <dbReference type="EMBL" id="CQH61093.1"/>
    </source>
</evidence>
<dbReference type="CDD" id="cd04301">
    <property type="entry name" value="NAT_SF"/>
    <property type="match status" value="1"/>
</dbReference>
<accession>A0A0U5H856</accession>
<evidence type="ECO:0000313" key="3">
    <source>
        <dbReference type="Proteomes" id="UP000066737"/>
    </source>
</evidence>
<dbReference type="EMBL" id="LN831302">
    <property type="protein sequence ID" value="CQH61093.1"/>
    <property type="molecule type" value="Genomic_DNA"/>
</dbReference>
<dbReference type="PROSITE" id="PS51186">
    <property type="entry name" value="GNAT"/>
    <property type="match status" value="1"/>
</dbReference>
<dbReference type="InterPro" id="IPR016181">
    <property type="entry name" value="Acyl_CoA_acyltransferase"/>
</dbReference>
<dbReference type="Pfam" id="PF13302">
    <property type="entry name" value="Acetyltransf_3"/>
    <property type="match status" value="1"/>
</dbReference>
<proteinExistence type="predicted"/>
<name>A0A0U5H856_9EURY</name>